<dbReference type="PANTHER" id="PTHR37293">
    <property type="entry name" value="PHAGE REPLICATION PROTEIN-RELATED"/>
    <property type="match status" value="1"/>
</dbReference>
<evidence type="ECO:0000256" key="1">
    <source>
        <dbReference type="ARBA" id="ARBA00093462"/>
    </source>
</evidence>
<dbReference type="PATRIC" id="fig|1291052.5.peg.844"/>
<dbReference type="RefSeq" id="WP_054676205.1">
    <property type="nucleotide sequence ID" value="NZ_AYYO01000010.1"/>
</dbReference>
<reference evidence="4 5" key="1">
    <citation type="journal article" date="2015" name="Genome Announc.">
        <title>Expanding the biotechnology potential of lactobacilli through comparative genomics of 213 strains and associated genera.</title>
        <authorList>
            <person name="Sun Z."/>
            <person name="Harris H.M."/>
            <person name="McCann A."/>
            <person name="Guo C."/>
            <person name="Argimon S."/>
            <person name="Zhang W."/>
            <person name="Yang X."/>
            <person name="Jeffery I.B."/>
            <person name="Cooney J.C."/>
            <person name="Kagawa T.F."/>
            <person name="Liu W."/>
            <person name="Song Y."/>
            <person name="Salvetti E."/>
            <person name="Wrobel A."/>
            <person name="Rasinkangas P."/>
            <person name="Parkhill J."/>
            <person name="Rea M.C."/>
            <person name="O'Sullivan O."/>
            <person name="Ritari J."/>
            <person name="Douillard F.P."/>
            <person name="Paul Ross R."/>
            <person name="Yang R."/>
            <person name="Briner A.E."/>
            <person name="Felis G.E."/>
            <person name="de Vos W.M."/>
            <person name="Barrangou R."/>
            <person name="Klaenhammer T.R."/>
            <person name="Caufield P.W."/>
            <person name="Cui Y."/>
            <person name="Zhang H."/>
            <person name="O'Toole P.W."/>
        </authorList>
    </citation>
    <scope>NUCLEOTIDE SEQUENCE [LARGE SCALE GENOMIC DNA]</scope>
    <source>
        <strain evidence="4 5">DSM 20505</strain>
    </source>
</reference>
<dbReference type="Gene3D" id="1.10.10.630">
    <property type="entry name" value="DnaD domain-like"/>
    <property type="match status" value="1"/>
</dbReference>
<comment type="caution">
    <text evidence="4">The sequence shown here is derived from an EMBL/GenBank/DDBJ whole genome shotgun (WGS) entry which is preliminary data.</text>
</comment>
<feature type="domain" description="DnaD N-terminal" evidence="3">
    <location>
        <begin position="16"/>
        <end position="107"/>
    </location>
</feature>
<dbReference type="SUPFAM" id="SSF158499">
    <property type="entry name" value="DnaD domain-like"/>
    <property type="match status" value="1"/>
</dbReference>
<organism evidence="4 5">
    <name type="scientific">Lacticaseibacillus sharpeae JCM 1186 = DSM 20505</name>
    <dbReference type="NCBI Taxonomy" id="1291052"/>
    <lineage>
        <taxon>Bacteria</taxon>
        <taxon>Bacillati</taxon>
        <taxon>Bacillota</taxon>
        <taxon>Bacilli</taxon>
        <taxon>Lactobacillales</taxon>
        <taxon>Lactobacillaceae</taxon>
        <taxon>Lacticaseibacillus</taxon>
    </lineage>
</organism>
<dbReference type="InterPro" id="IPR053162">
    <property type="entry name" value="DnaD"/>
</dbReference>
<gene>
    <name evidence="4" type="ORF">FC18_GL000828</name>
</gene>
<dbReference type="Proteomes" id="UP000051679">
    <property type="component" value="Unassembled WGS sequence"/>
</dbReference>
<name>A0A0R1ZNK3_9LACO</name>
<evidence type="ECO:0000313" key="5">
    <source>
        <dbReference type="Proteomes" id="UP000051679"/>
    </source>
</evidence>
<protein>
    <submittedName>
        <fullName evidence="4">Primosome component related protein</fullName>
    </submittedName>
</protein>
<dbReference type="Pfam" id="PF21984">
    <property type="entry name" value="DnaD_N"/>
    <property type="match status" value="1"/>
</dbReference>
<dbReference type="Pfam" id="PF07261">
    <property type="entry name" value="DnaB_2"/>
    <property type="match status" value="1"/>
</dbReference>
<keyword evidence="5" id="KW-1185">Reference proteome</keyword>
<dbReference type="AlphaFoldDB" id="A0A0R1ZNK3"/>
<dbReference type="Gene3D" id="1.10.10.10">
    <property type="entry name" value="Winged helix-like DNA-binding domain superfamily/Winged helix DNA-binding domain"/>
    <property type="match status" value="1"/>
</dbReference>
<proteinExistence type="inferred from homology"/>
<feature type="domain" description="DnaB/C C-terminal" evidence="2">
    <location>
        <begin position="130"/>
        <end position="200"/>
    </location>
</feature>
<dbReference type="InterPro" id="IPR053843">
    <property type="entry name" value="DnaD_N"/>
</dbReference>
<evidence type="ECO:0000313" key="4">
    <source>
        <dbReference type="EMBL" id="KRM56042.1"/>
    </source>
</evidence>
<evidence type="ECO:0000259" key="2">
    <source>
        <dbReference type="Pfam" id="PF07261"/>
    </source>
</evidence>
<dbReference type="NCBIfam" id="TIGR01446">
    <property type="entry name" value="DnaD_dom"/>
    <property type="match status" value="1"/>
</dbReference>
<dbReference type="PANTHER" id="PTHR37293:SF6">
    <property type="entry name" value="DNA REPLICATION PROTEIN DNAD"/>
    <property type="match status" value="1"/>
</dbReference>
<sequence length="206" mass="23203">MRNFGAYINAGSSSFSNLLFTHFTNTDLTASELLVYLFLSQYVQTHADAPDLEQLASNAKMQQTTFMNALNSLCAKGAVLLQTSTDASGKLVDHYDVSPLLERLTTAPAEDESAPSARTQSPFRTVAGQVETEFGRLLTPIEQQTIRDWLNVDHYSVELITLALREAVLNQAYSLKYIDRVLIRWEKQKLTTPEAVRRHQQKYESL</sequence>
<evidence type="ECO:0000259" key="3">
    <source>
        <dbReference type="Pfam" id="PF21984"/>
    </source>
</evidence>
<dbReference type="InterPro" id="IPR036388">
    <property type="entry name" value="WH-like_DNA-bd_sf"/>
</dbReference>
<accession>A0A0R1ZNK3</accession>
<dbReference type="InterPro" id="IPR034829">
    <property type="entry name" value="DnaD-like_sf"/>
</dbReference>
<dbReference type="EMBL" id="AYYO01000010">
    <property type="protein sequence ID" value="KRM56042.1"/>
    <property type="molecule type" value="Genomic_DNA"/>
</dbReference>
<dbReference type="InterPro" id="IPR006343">
    <property type="entry name" value="DnaB/C_C"/>
</dbReference>
<dbReference type="OrthoDB" id="9770238at2"/>
<comment type="similarity">
    <text evidence="1">Belongs to the DnaB/DnaD family.</text>
</comment>
<dbReference type="STRING" id="1291052.FC18_GL000828"/>